<dbReference type="CDD" id="cd06173">
    <property type="entry name" value="MFS_MefA_like"/>
    <property type="match status" value="1"/>
</dbReference>
<keyword evidence="6 7" id="KW-0472">Membrane</keyword>
<evidence type="ECO:0000256" key="4">
    <source>
        <dbReference type="ARBA" id="ARBA00022692"/>
    </source>
</evidence>
<dbReference type="InterPro" id="IPR022324">
    <property type="entry name" value="Bacilysin_exporter_BacE_put"/>
</dbReference>
<dbReference type="PRINTS" id="PR01988">
    <property type="entry name" value="EXPORTERBACE"/>
</dbReference>
<evidence type="ECO:0000256" key="2">
    <source>
        <dbReference type="ARBA" id="ARBA00022448"/>
    </source>
</evidence>
<dbReference type="InterPro" id="IPR036259">
    <property type="entry name" value="MFS_trans_sf"/>
</dbReference>
<keyword evidence="10" id="KW-1185">Reference proteome</keyword>
<protein>
    <submittedName>
        <fullName evidence="9">MFS transporter</fullName>
    </submittedName>
</protein>
<feature type="transmembrane region" description="Helical" evidence="7">
    <location>
        <begin position="257"/>
        <end position="276"/>
    </location>
</feature>
<dbReference type="InterPro" id="IPR020846">
    <property type="entry name" value="MFS_dom"/>
</dbReference>
<feature type="domain" description="Major facilitator superfamily (MFS) profile" evidence="8">
    <location>
        <begin position="221"/>
        <end position="422"/>
    </location>
</feature>
<dbReference type="EMBL" id="JBHUOP010000004">
    <property type="protein sequence ID" value="MFD2840833.1"/>
    <property type="molecule type" value="Genomic_DNA"/>
</dbReference>
<dbReference type="PROSITE" id="PS50850">
    <property type="entry name" value="MFS"/>
    <property type="match status" value="1"/>
</dbReference>
<evidence type="ECO:0000256" key="1">
    <source>
        <dbReference type="ARBA" id="ARBA00004651"/>
    </source>
</evidence>
<proteinExistence type="predicted"/>
<keyword evidence="4 7" id="KW-0812">Transmembrane</keyword>
<keyword evidence="3" id="KW-1003">Cell membrane</keyword>
<feature type="transmembrane region" description="Helical" evidence="7">
    <location>
        <begin position="312"/>
        <end position="335"/>
    </location>
</feature>
<feature type="transmembrane region" description="Helical" evidence="7">
    <location>
        <begin position="225"/>
        <end position="251"/>
    </location>
</feature>
<sequence>MARSALLNNQNFRYLWAGDAIGQFGAQLAGFVIPVFAVQYLHASEMEMGVLNAAEQAAFLVIGLPVGAWVDRMRKRRVMIVTDMVRALVLAVLVALTFTGHASIPVLIAVALAISVCNTFFDVAYQSFVPAVTGKRHLLEGNSKLEATHSVMYIVGPALGGLLIRFVNPIAVLGGTVVTYLASAFTVQKISLAEELKPREERRPLPQEIKEGLAWVLKHRVLRRIVITTAASNLFNAMAHAVVLIFILRHIGMSEAVYGVVVAIAASGGLLGAVIADRLSMRVGVMRILPISAIVWGLAEFLLPVGGFLPPFAAAALIALSMFATNFCILVYNIAQVTYRQRVCPTELLGRMNASVRFIVWGVGPIGALLGGWIGSQIGSWTTLWIAAALGLLTCIPILPALWGGLDGQAEIEEEARRPQAD</sequence>
<gene>
    <name evidence="9" type="ORF">ACFSYH_09645</name>
</gene>
<evidence type="ECO:0000256" key="7">
    <source>
        <dbReference type="SAM" id="Phobius"/>
    </source>
</evidence>
<dbReference type="SUPFAM" id="SSF103473">
    <property type="entry name" value="MFS general substrate transporter"/>
    <property type="match status" value="1"/>
</dbReference>
<feature type="transmembrane region" description="Helical" evidence="7">
    <location>
        <begin position="381"/>
        <end position="403"/>
    </location>
</feature>
<evidence type="ECO:0000313" key="10">
    <source>
        <dbReference type="Proteomes" id="UP001597391"/>
    </source>
</evidence>
<comment type="caution">
    <text evidence="9">The sequence shown here is derived from an EMBL/GenBank/DDBJ whole genome shotgun (WGS) entry which is preliminary data.</text>
</comment>
<reference evidence="10" key="1">
    <citation type="journal article" date="2019" name="Int. J. Syst. Evol. Microbiol.">
        <title>The Global Catalogue of Microorganisms (GCM) 10K type strain sequencing project: providing services to taxonomists for standard genome sequencing and annotation.</title>
        <authorList>
            <consortium name="The Broad Institute Genomics Platform"/>
            <consortium name="The Broad Institute Genome Sequencing Center for Infectious Disease"/>
            <person name="Wu L."/>
            <person name="Ma J."/>
        </authorList>
    </citation>
    <scope>NUCLEOTIDE SEQUENCE [LARGE SCALE GENOMIC DNA]</scope>
    <source>
        <strain evidence="10">KCTC 33576</strain>
    </source>
</reference>
<feature type="transmembrane region" description="Helical" evidence="7">
    <location>
        <begin position="356"/>
        <end position="375"/>
    </location>
</feature>
<feature type="transmembrane region" description="Helical" evidence="7">
    <location>
        <begin position="53"/>
        <end position="71"/>
    </location>
</feature>
<feature type="transmembrane region" description="Helical" evidence="7">
    <location>
        <begin position="170"/>
        <end position="187"/>
    </location>
</feature>
<comment type="subcellular location">
    <subcellularLocation>
        <location evidence="1">Cell membrane</location>
        <topology evidence="1">Multi-pass membrane protein</topology>
    </subcellularLocation>
</comment>
<name>A0ABW5XGI9_9MICO</name>
<dbReference type="Gene3D" id="1.20.1250.20">
    <property type="entry name" value="MFS general substrate transporter like domains"/>
    <property type="match status" value="1"/>
</dbReference>
<organism evidence="9 10">
    <name type="scientific">Populibacterium corticicola</name>
    <dbReference type="NCBI Taxonomy" id="1812826"/>
    <lineage>
        <taxon>Bacteria</taxon>
        <taxon>Bacillati</taxon>
        <taxon>Actinomycetota</taxon>
        <taxon>Actinomycetes</taxon>
        <taxon>Micrococcales</taxon>
        <taxon>Jonesiaceae</taxon>
        <taxon>Populibacterium</taxon>
    </lineage>
</organism>
<evidence type="ECO:0000259" key="8">
    <source>
        <dbReference type="PROSITE" id="PS50850"/>
    </source>
</evidence>
<evidence type="ECO:0000256" key="3">
    <source>
        <dbReference type="ARBA" id="ARBA00022475"/>
    </source>
</evidence>
<keyword evidence="2" id="KW-0813">Transport</keyword>
<dbReference type="InterPro" id="IPR010290">
    <property type="entry name" value="TM_effector"/>
</dbReference>
<accession>A0ABW5XGI9</accession>
<dbReference type="RefSeq" id="WP_377466747.1">
    <property type="nucleotide sequence ID" value="NZ_JBHUOP010000004.1"/>
</dbReference>
<evidence type="ECO:0000256" key="6">
    <source>
        <dbReference type="ARBA" id="ARBA00023136"/>
    </source>
</evidence>
<feature type="transmembrane region" description="Helical" evidence="7">
    <location>
        <begin position="21"/>
        <end position="41"/>
    </location>
</feature>
<feature type="transmembrane region" description="Helical" evidence="7">
    <location>
        <begin position="288"/>
        <end position="306"/>
    </location>
</feature>
<dbReference type="PANTHER" id="PTHR23513:SF6">
    <property type="entry name" value="MAJOR FACILITATOR SUPERFAMILY ASSOCIATED DOMAIN-CONTAINING PROTEIN"/>
    <property type="match status" value="1"/>
</dbReference>
<dbReference type="PANTHER" id="PTHR23513">
    <property type="entry name" value="INTEGRAL MEMBRANE EFFLUX PROTEIN-RELATED"/>
    <property type="match status" value="1"/>
</dbReference>
<dbReference type="Proteomes" id="UP001597391">
    <property type="component" value="Unassembled WGS sequence"/>
</dbReference>
<keyword evidence="5 7" id="KW-1133">Transmembrane helix</keyword>
<dbReference type="Pfam" id="PF05977">
    <property type="entry name" value="MFS_3"/>
    <property type="match status" value="1"/>
</dbReference>
<evidence type="ECO:0000256" key="5">
    <source>
        <dbReference type="ARBA" id="ARBA00022989"/>
    </source>
</evidence>
<evidence type="ECO:0000313" key="9">
    <source>
        <dbReference type="EMBL" id="MFD2840833.1"/>
    </source>
</evidence>